<evidence type="ECO:0000256" key="3">
    <source>
        <dbReference type="ARBA" id="ARBA00022525"/>
    </source>
</evidence>
<dbReference type="EMBL" id="JAATIP010000007">
    <property type="protein sequence ID" value="KAF4395230.1"/>
    <property type="molecule type" value="Genomic_DNA"/>
</dbReference>
<evidence type="ECO:0000256" key="9">
    <source>
        <dbReference type="RuleBase" id="RU361156"/>
    </source>
</evidence>
<reference evidence="10 11" key="1">
    <citation type="journal article" date="2020" name="bioRxiv">
        <title>Sequence and annotation of 42 cannabis genomes reveals extensive copy number variation in cannabinoid synthesis and pathogen resistance genes.</title>
        <authorList>
            <person name="Mckernan K.J."/>
            <person name="Helbert Y."/>
            <person name="Kane L.T."/>
            <person name="Ebling H."/>
            <person name="Zhang L."/>
            <person name="Liu B."/>
            <person name="Eaton Z."/>
            <person name="Mclaughlin S."/>
            <person name="Kingan S."/>
            <person name="Baybayan P."/>
            <person name="Concepcion G."/>
            <person name="Jordan M."/>
            <person name="Riva A."/>
            <person name="Barbazuk W."/>
            <person name="Harkins T."/>
        </authorList>
    </citation>
    <scope>NUCLEOTIDE SEQUENCE [LARGE SCALE GENOMIC DNA]</scope>
    <source>
        <strain evidence="11">cv. Jamaican Lion 4</strain>
        <tissue evidence="10">Leaf</tissue>
    </source>
</reference>
<proteinExistence type="inferred from homology"/>
<name>A0A7J6HL45_CANSA</name>
<comment type="similarity">
    <text evidence="2 9">Belongs to the peptidase S10 family.</text>
</comment>
<dbReference type="InterPro" id="IPR001563">
    <property type="entry name" value="Peptidase_S10"/>
</dbReference>
<dbReference type="GO" id="GO:0006508">
    <property type="term" value="P:proteolysis"/>
    <property type="evidence" value="ECO:0007669"/>
    <property type="project" value="UniProtKB-KW"/>
</dbReference>
<organism evidence="10 11">
    <name type="scientific">Cannabis sativa</name>
    <name type="common">Hemp</name>
    <name type="synonym">Marijuana</name>
    <dbReference type="NCBI Taxonomy" id="3483"/>
    <lineage>
        <taxon>Eukaryota</taxon>
        <taxon>Viridiplantae</taxon>
        <taxon>Streptophyta</taxon>
        <taxon>Embryophyta</taxon>
        <taxon>Tracheophyta</taxon>
        <taxon>Spermatophyta</taxon>
        <taxon>Magnoliopsida</taxon>
        <taxon>eudicotyledons</taxon>
        <taxon>Gunneridae</taxon>
        <taxon>Pentapetalae</taxon>
        <taxon>rosids</taxon>
        <taxon>fabids</taxon>
        <taxon>Rosales</taxon>
        <taxon>Cannabaceae</taxon>
        <taxon>Cannabis</taxon>
    </lineage>
</organism>
<evidence type="ECO:0000256" key="1">
    <source>
        <dbReference type="ARBA" id="ARBA00004613"/>
    </source>
</evidence>
<comment type="caution">
    <text evidence="10">The sequence shown here is derived from an EMBL/GenBank/DDBJ whole genome shotgun (WGS) entry which is preliminary data.</text>
</comment>
<sequence length="207" mass="23426">MNLFLCLFLEKKGRVSGVGIRNFQEVGPLDTSLNSRNSTWLQKSDLLFVVIGTGYSFVEDTKLFVKNDLEVADDFTTLLKKLFNGDETLQKSPLFIVAESYGGKFDVTFALSALKAIEAGKLKLKFGGVALGDSWISPANFVFSWGHFLKDVSRLDDNGFKQSQRLEKLFWYLIKNLISQNSLFEKIRQLIQEGQYKEATNSRGELE</sequence>
<keyword evidence="7 9" id="KW-0378">Hydrolase</keyword>
<dbReference type="EC" id="3.4.16.-" evidence="9"/>
<evidence type="ECO:0000313" key="11">
    <source>
        <dbReference type="Proteomes" id="UP000525078"/>
    </source>
</evidence>
<keyword evidence="8" id="KW-0325">Glycoprotein</keyword>
<dbReference type="PANTHER" id="PTHR11802:SF3">
    <property type="entry name" value="RETINOID-INDUCIBLE SERINE CARBOXYPEPTIDASE"/>
    <property type="match status" value="1"/>
</dbReference>
<evidence type="ECO:0000256" key="5">
    <source>
        <dbReference type="ARBA" id="ARBA00022670"/>
    </source>
</evidence>
<dbReference type="SUPFAM" id="SSF53474">
    <property type="entry name" value="alpha/beta-Hydrolases"/>
    <property type="match status" value="1"/>
</dbReference>
<dbReference type="AlphaFoldDB" id="A0A7J6HL45"/>
<dbReference type="Pfam" id="PF00450">
    <property type="entry name" value="Peptidase_S10"/>
    <property type="match status" value="1"/>
</dbReference>
<dbReference type="PANTHER" id="PTHR11802">
    <property type="entry name" value="SERINE PROTEASE FAMILY S10 SERINE CARBOXYPEPTIDASE"/>
    <property type="match status" value="1"/>
</dbReference>
<keyword evidence="3" id="KW-0964">Secreted</keyword>
<keyword evidence="6" id="KW-0732">Signal</keyword>
<dbReference type="PROSITE" id="PS00131">
    <property type="entry name" value="CARBOXYPEPT_SER_SER"/>
    <property type="match status" value="1"/>
</dbReference>
<keyword evidence="5 9" id="KW-0645">Protease</keyword>
<gene>
    <name evidence="10" type="ORF">F8388_001617</name>
</gene>
<feature type="non-terminal residue" evidence="10">
    <location>
        <position position="207"/>
    </location>
</feature>
<accession>A0A7J6HL45</accession>
<dbReference type="GO" id="GO:0005576">
    <property type="term" value="C:extracellular region"/>
    <property type="evidence" value="ECO:0007669"/>
    <property type="project" value="UniProtKB-SubCell"/>
</dbReference>
<dbReference type="Proteomes" id="UP000525078">
    <property type="component" value="Unassembled WGS sequence"/>
</dbReference>
<evidence type="ECO:0000256" key="4">
    <source>
        <dbReference type="ARBA" id="ARBA00022645"/>
    </source>
</evidence>
<comment type="subcellular location">
    <subcellularLocation>
        <location evidence="1">Secreted</location>
    </subcellularLocation>
</comment>
<evidence type="ECO:0000313" key="10">
    <source>
        <dbReference type="EMBL" id="KAF4395230.1"/>
    </source>
</evidence>
<evidence type="ECO:0000256" key="2">
    <source>
        <dbReference type="ARBA" id="ARBA00009431"/>
    </source>
</evidence>
<dbReference type="Gene3D" id="3.40.50.1820">
    <property type="entry name" value="alpha/beta hydrolase"/>
    <property type="match status" value="1"/>
</dbReference>
<dbReference type="InterPro" id="IPR029058">
    <property type="entry name" value="AB_hydrolase_fold"/>
</dbReference>
<dbReference type="GO" id="GO:0004185">
    <property type="term" value="F:serine-type carboxypeptidase activity"/>
    <property type="evidence" value="ECO:0007669"/>
    <property type="project" value="UniProtKB-UniRule"/>
</dbReference>
<evidence type="ECO:0000256" key="6">
    <source>
        <dbReference type="ARBA" id="ARBA00022729"/>
    </source>
</evidence>
<protein>
    <recommendedName>
        <fullName evidence="9">Carboxypeptidase</fullName>
        <ecNumber evidence="9">3.4.16.-</ecNumber>
    </recommendedName>
</protein>
<evidence type="ECO:0000256" key="8">
    <source>
        <dbReference type="ARBA" id="ARBA00023180"/>
    </source>
</evidence>
<dbReference type="InterPro" id="IPR018202">
    <property type="entry name" value="Ser_caboxypep_ser_AS"/>
</dbReference>
<keyword evidence="4 9" id="KW-0121">Carboxypeptidase</keyword>
<evidence type="ECO:0000256" key="7">
    <source>
        <dbReference type="ARBA" id="ARBA00022801"/>
    </source>
</evidence>